<dbReference type="InterPro" id="IPR036849">
    <property type="entry name" value="Enolase-like_C_sf"/>
</dbReference>
<sequence>MWFHRTEIRPDIPLFPVPRPISLAELNYARLAPWTYCGPISAAASMQLDVCSPNFLIQEGIEDWSGFPSEILRDPIEWRDGFVIPSTRPGLGYEIDERAAVEHPPHELSSKLLELGLRQFDEMGPAIAKYV</sequence>
<dbReference type="InterPro" id="IPR029065">
    <property type="entry name" value="Enolase_C-like"/>
</dbReference>
<evidence type="ECO:0000259" key="1">
    <source>
        <dbReference type="Pfam" id="PF13378"/>
    </source>
</evidence>
<dbReference type="SUPFAM" id="SSF51604">
    <property type="entry name" value="Enolase C-terminal domain-like"/>
    <property type="match status" value="1"/>
</dbReference>
<name>A0A6G9Z9Q8_9NOCA</name>
<feature type="domain" description="Enolase C-terminal" evidence="1">
    <location>
        <begin position="22"/>
        <end position="98"/>
    </location>
</feature>
<dbReference type="Pfam" id="PF13378">
    <property type="entry name" value="MR_MLE_C"/>
    <property type="match status" value="1"/>
</dbReference>
<dbReference type="Gene3D" id="3.20.20.120">
    <property type="entry name" value="Enolase-like C-terminal domain"/>
    <property type="match status" value="1"/>
</dbReference>
<gene>
    <name evidence="2" type="ORF">F6W96_30885</name>
</gene>
<dbReference type="AlphaFoldDB" id="A0A6G9Z9Q8"/>
<dbReference type="Proteomes" id="UP000500953">
    <property type="component" value="Chromosome"/>
</dbReference>
<reference evidence="2 3" key="1">
    <citation type="journal article" date="2019" name="ACS Chem. Biol.">
        <title>Identification and Mobilization of a Cryptic Antibiotic Biosynthesis Gene Locus from a Human-Pathogenic Nocardia Isolate.</title>
        <authorList>
            <person name="Herisse M."/>
            <person name="Ishida K."/>
            <person name="Porter J.L."/>
            <person name="Howden B."/>
            <person name="Hertweck C."/>
            <person name="Stinear T.P."/>
            <person name="Pidot S.J."/>
        </authorList>
    </citation>
    <scope>NUCLEOTIDE SEQUENCE [LARGE SCALE GENOMIC DNA]</scope>
    <source>
        <strain evidence="2 3">AUSMDU00012715</strain>
    </source>
</reference>
<evidence type="ECO:0000313" key="2">
    <source>
        <dbReference type="EMBL" id="QIS22097.1"/>
    </source>
</evidence>
<accession>A0A6G9Z9Q8</accession>
<organism evidence="2 3">
    <name type="scientific">Nocardia terpenica</name>
    <dbReference type="NCBI Taxonomy" id="455432"/>
    <lineage>
        <taxon>Bacteria</taxon>
        <taxon>Bacillati</taxon>
        <taxon>Actinomycetota</taxon>
        <taxon>Actinomycetes</taxon>
        <taxon>Mycobacteriales</taxon>
        <taxon>Nocardiaceae</taxon>
        <taxon>Nocardia</taxon>
    </lineage>
</organism>
<protein>
    <recommendedName>
        <fullName evidence="1">Enolase C-terminal domain-containing protein</fullName>
    </recommendedName>
</protein>
<evidence type="ECO:0000313" key="3">
    <source>
        <dbReference type="Proteomes" id="UP000500953"/>
    </source>
</evidence>
<proteinExistence type="predicted"/>
<dbReference type="EMBL" id="CP046173">
    <property type="protein sequence ID" value="QIS22097.1"/>
    <property type="molecule type" value="Genomic_DNA"/>
</dbReference>